<proteinExistence type="predicted"/>
<feature type="region of interest" description="Disordered" evidence="2">
    <location>
        <begin position="34"/>
        <end position="96"/>
    </location>
</feature>
<protein>
    <submittedName>
        <fullName evidence="3">Uncharacterized protein</fullName>
    </submittedName>
</protein>
<feature type="region of interest" description="Disordered" evidence="2">
    <location>
        <begin position="138"/>
        <end position="180"/>
    </location>
</feature>
<dbReference type="SUPFAM" id="SSF57997">
    <property type="entry name" value="Tropomyosin"/>
    <property type="match status" value="1"/>
</dbReference>
<dbReference type="EMBL" id="CP003050">
    <property type="protein sequence ID" value="AGB15402.1"/>
    <property type="molecule type" value="Genomic_DNA"/>
</dbReference>
<dbReference type="eggNOG" id="arCOG00371">
    <property type="taxonomic scope" value="Archaea"/>
</dbReference>
<evidence type="ECO:0000256" key="1">
    <source>
        <dbReference type="SAM" id="Coils"/>
    </source>
</evidence>
<feature type="coiled-coil region" evidence="1">
    <location>
        <begin position="194"/>
        <end position="272"/>
    </location>
</feature>
<dbReference type="OrthoDB" id="376350at2157"/>
<dbReference type="GeneID" id="14375030"/>
<sequence>MTVTNGQHDTRGESFDGSGADALDALLEALRDDQGGARTEALKRAIDHRPEPDDTQDRRRTELAAAVQQLEADVQALSESTDDGESDDVRAELDAAADEREALRAAVDELRTATDVQDRIETIEGGLSDLAERQAALETAARELRSDLDGDETTETQPDADGDASPSEPPGDQADVTERIDHLERILDTRTTALASKARRIETVETRLDDLESSLDERTNALEDDLDAVNETLEEAATMLQSETRDELESVRAELEERIDALESEFESAVDSLEDDVDTLEWHAVDMIQWRKSYEESVPDADGEDRKNST</sequence>
<feature type="compositionally biased region" description="Basic and acidic residues" evidence="2">
    <location>
        <begin position="87"/>
        <end position="96"/>
    </location>
</feature>
<reference evidence="3" key="1">
    <citation type="submission" date="2011-09" db="EMBL/GenBank/DDBJ databases">
        <title>Complete sequence of Halovivax ruber XH-70.</title>
        <authorList>
            <consortium name="US DOE Joint Genome Institute"/>
            <person name="Lucas S."/>
            <person name="Han J."/>
            <person name="Lapidus A."/>
            <person name="Cheng J.-F."/>
            <person name="Goodwin L."/>
            <person name="Pitluck S."/>
            <person name="Peters L."/>
            <person name="Mikhailova N."/>
            <person name="Davenport K."/>
            <person name="Detter J.C."/>
            <person name="Han C."/>
            <person name="Tapia R."/>
            <person name="Land M."/>
            <person name="Hauser L."/>
            <person name="Kyrpides N."/>
            <person name="Ivanova N."/>
            <person name="Pagani I."/>
            <person name="Sproer C."/>
            <person name="Anderson I."/>
            <person name="Woyke T."/>
        </authorList>
    </citation>
    <scope>NUCLEOTIDE SEQUENCE</scope>
    <source>
        <strain evidence="3">XH-70</strain>
    </source>
</reference>
<name>L0IBT7_HALRX</name>
<dbReference type="HOGENOM" id="CLU_896037_0_0_2"/>
<evidence type="ECO:0000313" key="4">
    <source>
        <dbReference type="Proteomes" id="UP000010846"/>
    </source>
</evidence>
<dbReference type="Proteomes" id="UP000010846">
    <property type="component" value="Chromosome"/>
</dbReference>
<gene>
    <name evidence="3" type="ordered locus">Halru_0776</name>
</gene>
<keyword evidence="4" id="KW-1185">Reference proteome</keyword>
<dbReference type="KEGG" id="hru:Halru_0776"/>
<feature type="compositionally biased region" description="Basic and acidic residues" evidence="2">
    <location>
        <begin position="34"/>
        <end position="62"/>
    </location>
</feature>
<accession>L0IBT7</accession>
<dbReference type="AlphaFoldDB" id="L0IBT7"/>
<organism evidence="3 4">
    <name type="scientific">Halovivax ruber (strain DSM 18193 / JCM 13892 / XH-70)</name>
    <dbReference type="NCBI Taxonomy" id="797302"/>
    <lineage>
        <taxon>Archaea</taxon>
        <taxon>Methanobacteriati</taxon>
        <taxon>Methanobacteriota</taxon>
        <taxon>Stenosarchaea group</taxon>
        <taxon>Halobacteria</taxon>
        <taxon>Halobacteriales</taxon>
        <taxon>Natrialbaceae</taxon>
        <taxon>Halovivax</taxon>
    </lineage>
</organism>
<feature type="compositionally biased region" description="Acidic residues" evidence="2">
    <location>
        <begin position="149"/>
        <end position="162"/>
    </location>
</feature>
<evidence type="ECO:0000313" key="3">
    <source>
        <dbReference type="EMBL" id="AGB15402.1"/>
    </source>
</evidence>
<dbReference type="RefSeq" id="WP_015300074.1">
    <property type="nucleotide sequence ID" value="NC_019964.1"/>
</dbReference>
<keyword evidence="1" id="KW-0175">Coiled coil</keyword>
<evidence type="ECO:0000256" key="2">
    <source>
        <dbReference type="SAM" id="MobiDB-lite"/>
    </source>
</evidence>
<dbReference type="STRING" id="797302.Halru_0776"/>